<name>A0A9N7TWD0_PLEPL</name>
<gene>
    <name evidence="2" type="ORF">PLEPLA_LOCUS7773</name>
</gene>
<comment type="caution">
    <text evidence="2">The sequence shown here is derived from an EMBL/GenBank/DDBJ whole genome shotgun (WGS) entry which is preliminary data.</text>
</comment>
<protein>
    <submittedName>
        <fullName evidence="2">Uncharacterized protein</fullName>
    </submittedName>
</protein>
<accession>A0A9N7TWD0</accession>
<keyword evidence="3" id="KW-1185">Reference proteome</keyword>
<dbReference type="AlphaFoldDB" id="A0A9N7TWD0"/>
<organism evidence="2 3">
    <name type="scientific">Pleuronectes platessa</name>
    <name type="common">European plaice</name>
    <dbReference type="NCBI Taxonomy" id="8262"/>
    <lineage>
        <taxon>Eukaryota</taxon>
        <taxon>Metazoa</taxon>
        <taxon>Chordata</taxon>
        <taxon>Craniata</taxon>
        <taxon>Vertebrata</taxon>
        <taxon>Euteleostomi</taxon>
        <taxon>Actinopterygii</taxon>
        <taxon>Neopterygii</taxon>
        <taxon>Teleostei</taxon>
        <taxon>Neoteleostei</taxon>
        <taxon>Acanthomorphata</taxon>
        <taxon>Carangaria</taxon>
        <taxon>Pleuronectiformes</taxon>
        <taxon>Pleuronectoidei</taxon>
        <taxon>Pleuronectidae</taxon>
        <taxon>Pleuronectes</taxon>
    </lineage>
</organism>
<sequence length="139" mass="15321">MSALRDISADLLFPSSSSSPWYHFPFSSSASPLPSSRCLFASLPSFMAVHLHPRRSLNVVPGDAADEGHRRSPSRRRVGHAPITQTRHVPSAPLSTAVTHTHTLSFTKWPHLPSNPRICTITHRKSSNIKNIGPHGSYR</sequence>
<feature type="region of interest" description="Disordered" evidence="1">
    <location>
        <begin position="59"/>
        <end position="87"/>
    </location>
</feature>
<evidence type="ECO:0000256" key="1">
    <source>
        <dbReference type="SAM" id="MobiDB-lite"/>
    </source>
</evidence>
<evidence type="ECO:0000313" key="2">
    <source>
        <dbReference type="EMBL" id="CAB1419922.1"/>
    </source>
</evidence>
<evidence type="ECO:0000313" key="3">
    <source>
        <dbReference type="Proteomes" id="UP001153269"/>
    </source>
</evidence>
<reference evidence="2" key="1">
    <citation type="submission" date="2020-03" db="EMBL/GenBank/DDBJ databases">
        <authorList>
            <person name="Weist P."/>
        </authorList>
    </citation>
    <scope>NUCLEOTIDE SEQUENCE</scope>
</reference>
<dbReference type="EMBL" id="CADEAL010000422">
    <property type="protein sequence ID" value="CAB1419922.1"/>
    <property type="molecule type" value="Genomic_DNA"/>
</dbReference>
<proteinExistence type="predicted"/>
<dbReference type="Proteomes" id="UP001153269">
    <property type="component" value="Unassembled WGS sequence"/>
</dbReference>